<evidence type="ECO:0000313" key="1">
    <source>
        <dbReference type="EMBL" id="TDW24713.1"/>
    </source>
</evidence>
<sequence length="30" mass="3536">MYKFIYDVIQLMLLLYIAIKVSDIGKKDSN</sequence>
<accession>A0A4R8A2E6</accession>
<dbReference type="EMBL" id="SODD01000008">
    <property type="protein sequence ID" value="TDW24713.1"/>
    <property type="molecule type" value="Genomic_DNA"/>
</dbReference>
<keyword evidence="2" id="KW-1185">Reference proteome</keyword>
<reference evidence="1 2" key="1">
    <citation type="submission" date="2019-03" db="EMBL/GenBank/DDBJ databases">
        <title>Genomic Encyclopedia of Type Strains, Phase IV (KMG-IV): sequencing the most valuable type-strain genomes for metagenomic binning, comparative biology and taxonomic classification.</title>
        <authorList>
            <person name="Goeker M."/>
        </authorList>
    </citation>
    <scope>NUCLEOTIDE SEQUENCE [LARGE SCALE GENOMIC DNA]</scope>
    <source>
        <strain evidence="1 2">DSM 28867</strain>
    </source>
</reference>
<dbReference type="Proteomes" id="UP000294743">
    <property type="component" value="Unassembled WGS sequence"/>
</dbReference>
<name>A0A4R8A2E6_9FIRM</name>
<gene>
    <name evidence="1" type="ORF">EDD63_10869</name>
</gene>
<dbReference type="AlphaFoldDB" id="A0A4R8A2E6"/>
<evidence type="ECO:0000313" key="2">
    <source>
        <dbReference type="Proteomes" id="UP000294743"/>
    </source>
</evidence>
<protein>
    <submittedName>
        <fullName evidence="1">Uncharacterized protein</fullName>
    </submittedName>
</protein>
<organism evidence="1 2">
    <name type="scientific">Breznakia blatticola</name>
    <dbReference type="NCBI Taxonomy" id="1754012"/>
    <lineage>
        <taxon>Bacteria</taxon>
        <taxon>Bacillati</taxon>
        <taxon>Bacillota</taxon>
        <taxon>Erysipelotrichia</taxon>
        <taxon>Erysipelotrichales</taxon>
        <taxon>Erysipelotrichaceae</taxon>
        <taxon>Breznakia</taxon>
    </lineage>
</organism>
<proteinExistence type="predicted"/>
<comment type="caution">
    <text evidence="1">The sequence shown here is derived from an EMBL/GenBank/DDBJ whole genome shotgun (WGS) entry which is preliminary data.</text>
</comment>